<name>A0A0Q3HRX2_9FLAO</name>
<proteinExistence type="predicted"/>
<dbReference type="STRING" id="452084.AR438_07835"/>
<reference evidence="2 3" key="1">
    <citation type="submission" date="2015-10" db="EMBL/GenBank/DDBJ databases">
        <title>Chryseobacterium aquaticum genome.</title>
        <authorList>
            <person name="Newman J.D."/>
            <person name="Ferguson M.B."/>
            <person name="Miller J.R."/>
        </authorList>
    </citation>
    <scope>NUCLEOTIDE SEQUENCE [LARGE SCALE GENOMIC DNA]</scope>
    <source>
        <strain evidence="2 3">KCTC 12483</strain>
    </source>
</reference>
<comment type="caution">
    <text evidence="2">The sequence shown here is derived from an EMBL/GenBank/DDBJ whole genome shotgun (WGS) entry which is preliminary data.</text>
</comment>
<evidence type="ECO:0000313" key="2">
    <source>
        <dbReference type="EMBL" id="KQK25512.1"/>
    </source>
</evidence>
<dbReference type="AlphaFoldDB" id="A0A0Q3HRX2"/>
<evidence type="ECO:0000313" key="3">
    <source>
        <dbReference type="Proteomes" id="UP000051682"/>
    </source>
</evidence>
<feature type="signal peptide" evidence="1">
    <location>
        <begin position="1"/>
        <end position="23"/>
    </location>
</feature>
<dbReference type="Proteomes" id="UP000051682">
    <property type="component" value="Unassembled WGS sequence"/>
</dbReference>
<dbReference type="RefSeq" id="WP_056014005.1">
    <property type="nucleotide sequence ID" value="NZ_LLYZ01000005.1"/>
</dbReference>
<dbReference type="EMBL" id="LLYZ01000005">
    <property type="protein sequence ID" value="KQK25512.1"/>
    <property type="molecule type" value="Genomic_DNA"/>
</dbReference>
<accession>A0A0Q3HRX2</accession>
<organism evidence="2 3">
    <name type="scientific">Chryseobacterium aquaticum</name>
    <dbReference type="NCBI Taxonomy" id="452084"/>
    <lineage>
        <taxon>Bacteria</taxon>
        <taxon>Pseudomonadati</taxon>
        <taxon>Bacteroidota</taxon>
        <taxon>Flavobacteriia</taxon>
        <taxon>Flavobacteriales</taxon>
        <taxon>Weeksellaceae</taxon>
        <taxon>Chryseobacterium group</taxon>
        <taxon>Chryseobacterium</taxon>
    </lineage>
</organism>
<feature type="chain" id="PRO_5006203644" evidence="1">
    <location>
        <begin position="24"/>
        <end position="90"/>
    </location>
</feature>
<evidence type="ECO:0000256" key="1">
    <source>
        <dbReference type="SAM" id="SignalP"/>
    </source>
</evidence>
<protein>
    <submittedName>
        <fullName evidence="2">Uncharacterized protein</fullName>
    </submittedName>
</protein>
<sequence>MKKKLLFKLIPLLFLGSVKVFHAQDKAETALQKFGENYPQEKIHLLLNKDHYVAGENLWFKSFVFDGYNRSDISTSLFVELYDSSKKITG</sequence>
<dbReference type="OrthoDB" id="679547at2"/>
<gene>
    <name evidence="2" type="ORF">AR438_07835</name>
</gene>
<keyword evidence="1" id="KW-0732">Signal</keyword>
<keyword evidence="3" id="KW-1185">Reference proteome</keyword>